<keyword evidence="1" id="KW-0472">Membrane</keyword>
<gene>
    <name evidence="2" type="ORF">CONPUDRAFT_74442</name>
</gene>
<dbReference type="AlphaFoldDB" id="A0A5M3MJT3"/>
<keyword evidence="1" id="KW-1133">Transmembrane helix</keyword>
<dbReference type="Proteomes" id="UP000053558">
    <property type="component" value="Unassembled WGS sequence"/>
</dbReference>
<feature type="transmembrane region" description="Helical" evidence="1">
    <location>
        <begin position="185"/>
        <end position="203"/>
    </location>
</feature>
<feature type="transmembrane region" description="Helical" evidence="1">
    <location>
        <begin position="26"/>
        <end position="45"/>
    </location>
</feature>
<feature type="transmembrane region" description="Helical" evidence="1">
    <location>
        <begin position="106"/>
        <end position="129"/>
    </location>
</feature>
<sequence>MAMQLIVLNVEMDTPAEEIWYVLPEYVFYGIFCVLLGVDIRYINLRGRKSTHKVNKYLLITLCLMFTAATLHLACTTCGVYIDIKHQFLEALRISQDFNNYESTTIVVGVITQAAFVSQLWLGDGFMLYRLWKVWNHDKRVVIPMTVAFLINIPLGALVISEIFIEFAMTPLLATSCAVHLGCTVVMNVIVPLVGIVFSAIIIRMGLGLSPETYYTTRGNTEEMSGVNAVPADATIAFAPGTSTCSIETV</sequence>
<organism evidence="2 3">
    <name type="scientific">Coniophora puteana (strain RWD-64-598)</name>
    <name type="common">Brown rot fungus</name>
    <dbReference type="NCBI Taxonomy" id="741705"/>
    <lineage>
        <taxon>Eukaryota</taxon>
        <taxon>Fungi</taxon>
        <taxon>Dikarya</taxon>
        <taxon>Basidiomycota</taxon>
        <taxon>Agaricomycotina</taxon>
        <taxon>Agaricomycetes</taxon>
        <taxon>Agaricomycetidae</taxon>
        <taxon>Boletales</taxon>
        <taxon>Coniophorineae</taxon>
        <taxon>Coniophoraceae</taxon>
        <taxon>Coniophora</taxon>
    </lineage>
</organism>
<dbReference type="GeneID" id="19209247"/>
<proteinExistence type="predicted"/>
<feature type="transmembrane region" description="Helical" evidence="1">
    <location>
        <begin position="57"/>
        <end position="82"/>
    </location>
</feature>
<dbReference type="RefSeq" id="XP_007770514.1">
    <property type="nucleotide sequence ID" value="XM_007772324.1"/>
</dbReference>
<reference evidence="3" key="1">
    <citation type="journal article" date="2012" name="Science">
        <title>The Paleozoic origin of enzymatic lignin decomposition reconstructed from 31 fungal genomes.</title>
        <authorList>
            <person name="Floudas D."/>
            <person name="Binder M."/>
            <person name="Riley R."/>
            <person name="Barry K."/>
            <person name="Blanchette R.A."/>
            <person name="Henrissat B."/>
            <person name="Martinez A.T."/>
            <person name="Otillar R."/>
            <person name="Spatafora J.W."/>
            <person name="Yadav J.S."/>
            <person name="Aerts A."/>
            <person name="Benoit I."/>
            <person name="Boyd A."/>
            <person name="Carlson A."/>
            <person name="Copeland A."/>
            <person name="Coutinho P.M."/>
            <person name="de Vries R.P."/>
            <person name="Ferreira P."/>
            <person name="Findley K."/>
            <person name="Foster B."/>
            <person name="Gaskell J."/>
            <person name="Glotzer D."/>
            <person name="Gorecki P."/>
            <person name="Heitman J."/>
            <person name="Hesse C."/>
            <person name="Hori C."/>
            <person name="Igarashi K."/>
            <person name="Jurgens J.A."/>
            <person name="Kallen N."/>
            <person name="Kersten P."/>
            <person name="Kohler A."/>
            <person name="Kuees U."/>
            <person name="Kumar T.K.A."/>
            <person name="Kuo A."/>
            <person name="LaButti K."/>
            <person name="Larrondo L.F."/>
            <person name="Lindquist E."/>
            <person name="Ling A."/>
            <person name="Lombard V."/>
            <person name="Lucas S."/>
            <person name="Lundell T."/>
            <person name="Martin R."/>
            <person name="McLaughlin D.J."/>
            <person name="Morgenstern I."/>
            <person name="Morin E."/>
            <person name="Murat C."/>
            <person name="Nagy L.G."/>
            <person name="Nolan M."/>
            <person name="Ohm R.A."/>
            <person name="Patyshakuliyeva A."/>
            <person name="Rokas A."/>
            <person name="Ruiz-Duenas F.J."/>
            <person name="Sabat G."/>
            <person name="Salamov A."/>
            <person name="Samejima M."/>
            <person name="Schmutz J."/>
            <person name="Slot J.C."/>
            <person name="St John F."/>
            <person name="Stenlid J."/>
            <person name="Sun H."/>
            <person name="Sun S."/>
            <person name="Syed K."/>
            <person name="Tsang A."/>
            <person name="Wiebenga A."/>
            <person name="Young D."/>
            <person name="Pisabarro A."/>
            <person name="Eastwood D.C."/>
            <person name="Martin F."/>
            <person name="Cullen D."/>
            <person name="Grigoriev I.V."/>
            <person name="Hibbett D.S."/>
        </authorList>
    </citation>
    <scope>NUCLEOTIDE SEQUENCE [LARGE SCALE GENOMIC DNA]</scope>
    <source>
        <strain evidence="3">RWD-64-598 SS2</strain>
    </source>
</reference>
<dbReference type="EMBL" id="JH711581">
    <property type="protein sequence ID" value="EIW78851.1"/>
    <property type="molecule type" value="Genomic_DNA"/>
</dbReference>
<feature type="transmembrane region" description="Helical" evidence="1">
    <location>
        <begin position="141"/>
        <end position="165"/>
    </location>
</feature>
<name>A0A5M3MJT3_CONPW</name>
<keyword evidence="1" id="KW-0812">Transmembrane</keyword>
<keyword evidence="3" id="KW-1185">Reference proteome</keyword>
<comment type="caution">
    <text evidence="2">The sequence shown here is derived from an EMBL/GenBank/DDBJ whole genome shotgun (WGS) entry which is preliminary data.</text>
</comment>
<dbReference type="KEGG" id="cput:CONPUDRAFT_74442"/>
<evidence type="ECO:0000256" key="1">
    <source>
        <dbReference type="SAM" id="Phobius"/>
    </source>
</evidence>
<evidence type="ECO:0000313" key="2">
    <source>
        <dbReference type="EMBL" id="EIW78851.1"/>
    </source>
</evidence>
<evidence type="ECO:0000313" key="3">
    <source>
        <dbReference type="Proteomes" id="UP000053558"/>
    </source>
</evidence>
<accession>A0A5M3MJT3</accession>
<protein>
    <submittedName>
        <fullName evidence="2">Uncharacterized protein</fullName>
    </submittedName>
</protein>